<dbReference type="EMBL" id="CAXAMM010042773">
    <property type="protein sequence ID" value="CAK9106603.1"/>
    <property type="molecule type" value="Genomic_DNA"/>
</dbReference>
<feature type="transmembrane region" description="Helical" evidence="3">
    <location>
        <begin position="616"/>
        <end position="633"/>
    </location>
</feature>
<feature type="region of interest" description="Disordered" evidence="2">
    <location>
        <begin position="689"/>
        <end position="719"/>
    </location>
</feature>
<gene>
    <name evidence="5" type="ORF">SCF082_LOCUS49657</name>
</gene>
<sequence>MNVWKALQIFAAAAWVSFWLIWFVHLYGNLPVVFSDDAHVCPEGSILGGIETCINHTEKGDSPCYGGSHRYPCSCVEGFTPYTTQFYMWAEAYYFRCCSGGDGGSSHCGDRVYEYHAVALLLSLGLLGVVISTYLIWYPRTVLEPLKAEDLELVGQIQDGRAAHQRVNMSKWAVTKSDLEQFKRLVMHAILDGKITPTEKDPFDPKDFLGGPSMYTVTEQFIKPTTQAAGDVSWSLMKHPDGVECDLFITHGWAEGVFEFIDKVISSWPTGARGAYVCFLSNPQNLDIGSLIANPQDSPFAKSLGQSKQMLVIPNSKGSIYTRIWCVYEAFLAYTWNKPIYTARAPVPAFWLKLSRMISASAISSGLAVLIVSTYPPFANDAVQLMGRVATILGLLDLIVMTILFKTHRYTSKLLQASIYLFSLAFAVYRASDAYRKTYKRSNNVLLFVLASFICAGLEADRLLAVEGLRQSKQLKEGFRGIEHAQSANQADRDRILSEIEREGQETAVNDAVAVLLDMNLSVPELRKVMTKAGSLGDISTWSRSMFALSLCWWIINPNQIWLGRVLEVYSHQASVAAAPLRYTMFVLAALETITFLGLFIWMPTERKAFAEKTEVLILPFVFSTFIGLWEGFTYELTYIFVVNPIVLFLSIAGPARVARVPVIGPLLLRAFFGRNPFRAKKAAYDADASSASTRERVPSKEGVPSDEEKPEEKGPKDVGVVLNTEGLDEEVQQQLEEEPLVRRIVCGGLPPPCGEDPGRGVQVDSTLSSAVCTASINRLPVSSGSNNGCEEQLSLFADQAEAWRLEQRSALAALADARRAEQQHQTQALEALARASQLEVELAHWKDRALLAEAARTRCAEAQGALESQHARERRLSFESLERERRQSGKLQEKLGQLELHLAEKTQALEDAQRQLQDLLKHVQDLDKKAADESAQQAKVQKEINSKQEVILELPPVLDCDPMKHLLVINLEGDRGKARREHVKKEFENANLTGRFLFWSAANALTDQRLANETGKKKCPCDSKLSNSLSHREIYEMMLYERWPCATIFEDDVRLAPNFSLRVAETVGSIPPFDVILWGHCPGGSKPRTFHKDAGQSPTTLSYGWPGSCLHAYTVSLQGAFTLTQAATPVRVPADGVMDGMHHWGNRVRPHIDKARGKFTGSYWYASPMIAIQGDEADKMEGGS</sequence>
<organism evidence="5 6">
    <name type="scientific">Durusdinium trenchii</name>
    <dbReference type="NCBI Taxonomy" id="1381693"/>
    <lineage>
        <taxon>Eukaryota</taxon>
        <taxon>Sar</taxon>
        <taxon>Alveolata</taxon>
        <taxon>Dinophyceae</taxon>
        <taxon>Suessiales</taxon>
        <taxon>Symbiodiniaceae</taxon>
        <taxon>Durusdinium</taxon>
    </lineage>
</organism>
<dbReference type="InterPro" id="IPR002654">
    <property type="entry name" value="Glyco_trans_25"/>
</dbReference>
<feature type="transmembrane region" description="Helical" evidence="3">
    <location>
        <begin position="444"/>
        <end position="464"/>
    </location>
</feature>
<keyword evidence="3" id="KW-1133">Transmembrane helix</keyword>
<feature type="transmembrane region" description="Helical" evidence="3">
    <location>
        <begin position="583"/>
        <end position="604"/>
    </location>
</feature>
<evidence type="ECO:0000313" key="6">
    <source>
        <dbReference type="Proteomes" id="UP001642464"/>
    </source>
</evidence>
<evidence type="ECO:0000256" key="3">
    <source>
        <dbReference type="SAM" id="Phobius"/>
    </source>
</evidence>
<accession>A0ABP0S2M1</accession>
<evidence type="ECO:0000259" key="4">
    <source>
        <dbReference type="Pfam" id="PF01755"/>
    </source>
</evidence>
<feature type="transmembrane region" description="Helical" evidence="3">
    <location>
        <begin position="639"/>
        <end position="659"/>
    </location>
</feature>
<dbReference type="Pfam" id="PF01755">
    <property type="entry name" value="Glyco_transf_25"/>
    <property type="match status" value="1"/>
</dbReference>
<feature type="transmembrane region" description="Helical" evidence="3">
    <location>
        <begin position="414"/>
        <end position="432"/>
    </location>
</feature>
<evidence type="ECO:0000313" key="5">
    <source>
        <dbReference type="EMBL" id="CAK9106603.1"/>
    </source>
</evidence>
<feature type="domain" description="Glycosyl transferase family 25" evidence="4">
    <location>
        <begin position="964"/>
        <end position="1077"/>
    </location>
</feature>
<feature type="compositionally biased region" description="Basic and acidic residues" evidence="2">
    <location>
        <begin position="707"/>
        <end position="717"/>
    </location>
</feature>
<dbReference type="Proteomes" id="UP001642464">
    <property type="component" value="Unassembled WGS sequence"/>
</dbReference>
<protein>
    <recommendedName>
        <fullName evidence="4">Glycosyl transferase family 25 domain-containing protein</fullName>
    </recommendedName>
</protein>
<name>A0ABP0S2M1_9DINO</name>
<evidence type="ECO:0000256" key="2">
    <source>
        <dbReference type="SAM" id="MobiDB-lite"/>
    </source>
</evidence>
<keyword evidence="3" id="KW-0472">Membrane</keyword>
<reference evidence="5 6" key="1">
    <citation type="submission" date="2024-02" db="EMBL/GenBank/DDBJ databases">
        <authorList>
            <person name="Chen Y."/>
            <person name="Shah S."/>
            <person name="Dougan E. K."/>
            <person name="Thang M."/>
            <person name="Chan C."/>
        </authorList>
    </citation>
    <scope>NUCLEOTIDE SEQUENCE [LARGE SCALE GENOMIC DNA]</scope>
</reference>
<keyword evidence="6" id="KW-1185">Reference proteome</keyword>
<feature type="transmembrane region" description="Helical" evidence="3">
    <location>
        <begin position="385"/>
        <end position="405"/>
    </location>
</feature>
<keyword evidence="1" id="KW-0175">Coiled coil</keyword>
<keyword evidence="3" id="KW-0812">Transmembrane</keyword>
<evidence type="ECO:0000256" key="1">
    <source>
        <dbReference type="SAM" id="Coils"/>
    </source>
</evidence>
<comment type="caution">
    <text evidence="5">The sequence shown here is derived from an EMBL/GenBank/DDBJ whole genome shotgun (WGS) entry which is preliminary data.</text>
</comment>
<proteinExistence type="predicted"/>
<feature type="transmembrane region" description="Helical" evidence="3">
    <location>
        <begin position="115"/>
        <end position="137"/>
    </location>
</feature>
<feature type="transmembrane region" description="Helical" evidence="3">
    <location>
        <begin position="358"/>
        <end position="379"/>
    </location>
</feature>
<feature type="coiled-coil region" evidence="1">
    <location>
        <begin position="882"/>
        <end position="944"/>
    </location>
</feature>
<feature type="transmembrane region" description="Helical" evidence="3">
    <location>
        <begin position="7"/>
        <end position="27"/>
    </location>
</feature>